<evidence type="ECO:0000256" key="1">
    <source>
        <dbReference type="PROSITE-ProRule" id="PRU00175"/>
    </source>
</evidence>
<keyword evidence="5" id="KW-1185">Reference proteome</keyword>
<keyword evidence="2" id="KW-1133">Transmembrane helix</keyword>
<dbReference type="PANTHER" id="PTHR22765">
    <property type="entry name" value="RING FINGER AND PROTEASE ASSOCIATED DOMAIN-CONTAINING"/>
    <property type="match status" value="1"/>
</dbReference>
<comment type="caution">
    <text evidence="4">The sequence shown here is derived from an EMBL/GenBank/DDBJ whole genome shotgun (WGS) entry which is preliminary data.</text>
</comment>
<organism evidence="4 5">
    <name type="scientific">Sarocladium strictum</name>
    <name type="common">Black bundle disease fungus</name>
    <name type="synonym">Acremonium strictum</name>
    <dbReference type="NCBI Taxonomy" id="5046"/>
    <lineage>
        <taxon>Eukaryota</taxon>
        <taxon>Fungi</taxon>
        <taxon>Dikarya</taxon>
        <taxon>Ascomycota</taxon>
        <taxon>Pezizomycotina</taxon>
        <taxon>Sordariomycetes</taxon>
        <taxon>Hypocreomycetidae</taxon>
        <taxon>Hypocreales</taxon>
        <taxon>Sarocladiaceae</taxon>
        <taxon>Sarocladium</taxon>
    </lineage>
</organism>
<keyword evidence="1" id="KW-0862">Zinc</keyword>
<evidence type="ECO:0000256" key="2">
    <source>
        <dbReference type="SAM" id="Phobius"/>
    </source>
</evidence>
<feature type="transmembrane region" description="Helical" evidence="2">
    <location>
        <begin position="25"/>
        <end position="43"/>
    </location>
</feature>
<feature type="domain" description="RING-type" evidence="3">
    <location>
        <begin position="174"/>
        <end position="216"/>
    </location>
</feature>
<keyword evidence="2" id="KW-0472">Membrane</keyword>
<dbReference type="InterPro" id="IPR001841">
    <property type="entry name" value="Znf_RING"/>
</dbReference>
<dbReference type="InterPro" id="IPR051826">
    <property type="entry name" value="E3_ubiquitin-ligase_domain"/>
</dbReference>
<sequence>MGILAIRDSTAASSGTSSNDVGKNVGIVLGCLAVLIIMLPIISKSCNCFGRSRNQEETPAVAAPATSRRRHLNAAEIMRLCALRDSTRPPPEKPAKKSLLNASEVDLAAPKVSWARIAAREECQSAVTVPSKALIRDQATRLSGDAASTSECAEKNAVATSVSVPEQDDQGPVCSICLEGYEDDDIVRETVCHHVFHSCCLEQWLMKRRSHCPLCQGDLKLKREEC</sequence>
<gene>
    <name evidence="4" type="ORF">NLU13_3462</name>
</gene>
<dbReference type="GO" id="GO:0061630">
    <property type="term" value="F:ubiquitin protein ligase activity"/>
    <property type="evidence" value="ECO:0007669"/>
    <property type="project" value="TreeGrafter"/>
</dbReference>
<protein>
    <recommendedName>
        <fullName evidence="3">RING-type domain-containing protein</fullName>
    </recommendedName>
</protein>
<dbReference type="SMART" id="SM00184">
    <property type="entry name" value="RING"/>
    <property type="match status" value="1"/>
</dbReference>
<dbReference type="PROSITE" id="PS50089">
    <property type="entry name" value="ZF_RING_2"/>
    <property type="match status" value="1"/>
</dbReference>
<dbReference type="SUPFAM" id="SSF57850">
    <property type="entry name" value="RING/U-box"/>
    <property type="match status" value="1"/>
</dbReference>
<evidence type="ECO:0000313" key="5">
    <source>
        <dbReference type="Proteomes" id="UP001175261"/>
    </source>
</evidence>
<keyword evidence="1" id="KW-0479">Metal-binding</keyword>
<evidence type="ECO:0000259" key="3">
    <source>
        <dbReference type="PROSITE" id="PS50089"/>
    </source>
</evidence>
<reference evidence="4" key="1">
    <citation type="submission" date="2022-10" db="EMBL/GenBank/DDBJ databases">
        <title>Determination and structural analysis of whole genome sequence of Sarocladium strictum F4-1.</title>
        <authorList>
            <person name="Hu L."/>
            <person name="Jiang Y."/>
        </authorList>
    </citation>
    <scope>NUCLEOTIDE SEQUENCE</scope>
    <source>
        <strain evidence="4">F4-1</strain>
    </source>
</reference>
<dbReference type="Proteomes" id="UP001175261">
    <property type="component" value="Unassembled WGS sequence"/>
</dbReference>
<dbReference type="InterPro" id="IPR013083">
    <property type="entry name" value="Znf_RING/FYVE/PHD"/>
</dbReference>
<dbReference type="AlphaFoldDB" id="A0AA39GNW5"/>
<dbReference type="PANTHER" id="PTHR22765:SF434">
    <property type="entry name" value="GB|AAD18119.1-RELATED"/>
    <property type="match status" value="1"/>
</dbReference>
<dbReference type="Gene3D" id="3.30.40.10">
    <property type="entry name" value="Zinc/RING finger domain, C3HC4 (zinc finger)"/>
    <property type="match status" value="1"/>
</dbReference>
<dbReference type="EMBL" id="JAPDFR010000002">
    <property type="protein sequence ID" value="KAK0389889.1"/>
    <property type="molecule type" value="Genomic_DNA"/>
</dbReference>
<keyword evidence="2" id="KW-0812">Transmembrane</keyword>
<dbReference type="Pfam" id="PF13639">
    <property type="entry name" value="zf-RING_2"/>
    <property type="match status" value="1"/>
</dbReference>
<keyword evidence="1" id="KW-0863">Zinc-finger</keyword>
<dbReference type="GO" id="GO:0008270">
    <property type="term" value="F:zinc ion binding"/>
    <property type="evidence" value="ECO:0007669"/>
    <property type="project" value="UniProtKB-KW"/>
</dbReference>
<name>A0AA39GNW5_SARSR</name>
<accession>A0AA39GNW5</accession>
<dbReference type="GO" id="GO:0006511">
    <property type="term" value="P:ubiquitin-dependent protein catabolic process"/>
    <property type="evidence" value="ECO:0007669"/>
    <property type="project" value="TreeGrafter"/>
</dbReference>
<evidence type="ECO:0000313" key="4">
    <source>
        <dbReference type="EMBL" id="KAK0389889.1"/>
    </source>
</evidence>
<dbReference type="CDD" id="cd16448">
    <property type="entry name" value="RING-H2"/>
    <property type="match status" value="1"/>
</dbReference>
<proteinExistence type="predicted"/>